<comment type="caution">
    <text evidence="6">The sequence shown here is derived from an EMBL/GenBank/DDBJ whole genome shotgun (WGS) entry which is preliminary data.</text>
</comment>
<keyword evidence="2 4" id="KW-0808">Transferase</keyword>
<evidence type="ECO:0000256" key="5">
    <source>
        <dbReference type="SAM" id="MobiDB-lite"/>
    </source>
</evidence>
<feature type="compositionally biased region" description="Polar residues" evidence="5">
    <location>
        <begin position="23"/>
        <end position="40"/>
    </location>
</feature>
<evidence type="ECO:0000256" key="2">
    <source>
        <dbReference type="ARBA" id="ARBA00022679"/>
    </source>
</evidence>
<accession>A0ABP0F2L1</accession>
<dbReference type="EC" id="2.7.-.-" evidence="4"/>
<keyword evidence="3 4" id="KW-0418">Kinase</keyword>
<dbReference type="Proteomes" id="UP001642483">
    <property type="component" value="Unassembled WGS sequence"/>
</dbReference>
<gene>
    <name evidence="6" type="ORF">CVLEPA_LOCUS3680</name>
</gene>
<sequence length="622" mass="70377">MQVPMGETVQRFSCSMSANMTLSHVQSPSTSKQRQKSCTSHENEEDVPVLLQSFGHQVSGRAGILCYNNNTICKPYVSRELFFYHYFPTVLRKFIPQFRGLINVTFLENVQSGSILIYAQPKTRIAPHSSALKKFVEIPKPHSKRCVKDYGRTHVIYPYSPVLAPLRAKTVANGSLVIEEDVEILTRGFDENVSLHSDDAPLHNHNVVCKSSTGQHNPWNSKVIDDACIKLKTNLSEMKDIEHMTTTAKTKRFILLENIAAPYRRPCVLDLKMGTRVRENASSAKLARHVTAIDIGARLSGMQIYLPKRKEFEYMNKYYGHNLTVNGFKANLVHFFSRGISLTNRPQQYEQTTDHHDRVLSMNGDVDVSLVKCAIAKLRLLRESLSTLCAYRFYSGSVLILYEGDYVCDYSAPSGDAGMNAKLSSKKSQNNGRLASSHLTKNETHHQQQIHFKARAKSDRPNSLPVAVDKKGSKSDVSSPEFYHSMARLVRKIDQITNPTETISSKAMRMCNEQITFSDPNEAIDHPVVKGKEKCHVLQKNSGTRRQKLSKSCSSLHNHQAQDRFDDFDKTKVKDFTEQLDVRVIDFAHYCFQDQDVHPGPDGGFLFGLDNVIDLLKTMIER</sequence>
<dbReference type="InterPro" id="IPR038286">
    <property type="entry name" value="IPK_sf"/>
</dbReference>
<evidence type="ECO:0000313" key="7">
    <source>
        <dbReference type="Proteomes" id="UP001642483"/>
    </source>
</evidence>
<dbReference type="PANTHER" id="PTHR12400:SF21">
    <property type="entry name" value="KINASE"/>
    <property type="match status" value="1"/>
</dbReference>
<protein>
    <recommendedName>
        <fullName evidence="4">Kinase</fullName>
        <ecNumber evidence="4">2.7.-.-</ecNumber>
    </recommendedName>
</protein>
<name>A0ABP0F2L1_CLALP</name>
<dbReference type="SUPFAM" id="SSF56104">
    <property type="entry name" value="SAICAR synthase-like"/>
    <property type="match status" value="1"/>
</dbReference>
<evidence type="ECO:0000313" key="6">
    <source>
        <dbReference type="EMBL" id="CAK8673949.1"/>
    </source>
</evidence>
<comment type="similarity">
    <text evidence="1 4">Belongs to the inositol phosphokinase (IPK) family.</text>
</comment>
<feature type="region of interest" description="Disordered" evidence="5">
    <location>
        <begin position="421"/>
        <end position="479"/>
    </location>
</feature>
<dbReference type="EMBL" id="CAWYQH010000002">
    <property type="protein sequence ID" value="CAK8673949.1"/>
    <property type="molecule type" value="Genomic_DNA"/>
</dbReference>
<dbReference type="Pfam" id="PF03770">
    <property type="entry name" value="IPK"/>
    <property type="match status" value="1"/>
</dbReference>
<keyword evidence="7" id="KW-1185">Reference proteome</keyword>
<evidence type="ECO:0000256" key="1">
    <source>
        <dbReference type="ARBA" id="ARBA00007374"/>
    </source>
</evidence>
<proteinExistence type="inferred from homology"/>
<reference evidence="6 7" key="1">
    <citation type="submission" date="2024-02" db="EMBL/GenBank/DDBJ databases">
        <authorList>
            <person name="Daric V."/>
            <person name="Darras S."/>
        </authorList>
    </citation>
    <scope>NUCLEOTIDE SEQUENCE [LARGE SCALE GENOMIC DNA]</scope>
</reference>
<feature type="region of interest" description="Disordered" evidence="5">
    <location>
        <begin position="23"/>
        <end position="42"/>
    </location>
</feature>
<dbReference type="InterPro" id="IPR005522">
    <property type="entry name" value="IPK"/>
</dbReference>
<dbReference type="PANTHER" id="PTHR12400">
    <property type="entry name" value="INOSITOL POLYPHOSPHATE KINASE"/>
    <property type="match status" value="1"/>
</dbReference>
<dbReference type="Gene3D" id="3.30.470.160">
    <property type="entry name" value="Inositol polyphosphate kinase"/>
    <property type="match status" value="1"/>
</dbReference>
<evidence type="ECO:0000256" key="4">
    <source>
        <dbReference type="RuleBase" id="RU363090"/>
    </source>
</evidence>
<organism evidence="6 7">
    <name type="scientific">Clavelina lepadiformis</name>
    <name type="common">Light-bulb sea squirt</name>
    <name type="synonym">Ascidia lepadiformis</name>
    <dbReference type="NCBI Taxonomy" id="159417"/>
    <lineage>
        <taxon>Eukaryota</taxon>
        <taxon>Metazoa</taxon>
        <taxon>Chordata</taxon>
        <taxon>Tunicata</taxon>
        <taxon>Ascidiacea</taxon>
        <taxon>Aplousobranchia</taxon>
        <taxon>Clavelinidae</taxon>
        <taxon>Clavelina</taxon>
    </lineage>
</organism>
<evidence type="ECO:0000256" key="3">
    <source>
        <dbReference type="ARBA" id="ARBA00022777"/>
    </source>
</evidence>
<feature type="compositionally biased region" description="Polar residues" evidence="5">
    <location>
        <begin position="422"/>
        <end position="439"/>
    </location>
</feature>